<reference evidence="1 2" key="1">
    <citation type="submission" date="2019-10" db="EMBL/GenBank/DDBJ databases">
        <title>Nocardia macrotermitis sp. nov. and Nocardia aurantia sp. nov., isolated from the gut of fungus growing-termite Macrotermes natalensis.</title>
        <authorList>
            <person name="Benndorf R."/>
            <person name="Schwitalla J."/>
            <person name="Martin K."/>
            <person name="De Beer W."/>
            <person name="Kaster A.-K."/>
            <person name="Vollmers J."/>
            <person name="Poulsen M."/>
            <person name="Beemelmanns C."/>
        </authorList>
    </citation>
    <scope>NUCLEOTIDE SEQUENCE [LARGE SCALE GENOMIC DNA]</scope>
    <source>
        <strain evidence="1 2">RB56</strain>
    </source>
</reference>
<name>A0A7K0DK29_9NOCA</name>
<dbReference type="Proteomes" id="UP000431401">
    <property type="component" value="Unassembled WGS sequence"/>
</dbReference>
<keyword evidence="2" id="KW-1185">Reference proteome</keyword>
<dbReference type="EMBL" id="WEGI01000003">
    <property type="protein sequence ID" value="MQY25961.1"/>
    <property type="molecule type" value="Genomic_DNA"/>
</dbReference>
<protein>
    <submittedName>
        <fullName evidence="1">Uncharacterized protein</fullName>
    </submittedName>
</protein>
<evidence type="ECO:0000313" key="2">
    <source>
        <dbReference type="Proteomes" id="UP000431401"/>
    </source>
</evidence>
<evidence type="ECO:0000313" key="1">
    <source>
        <dbReference type="EMBL" id="MQY25961.1"/>
    </source>
</evidence>
<gene>
    <name evidence="1" type="ORF">NRB56_15200</name>
</gene>
<proteinExistence type="predicted"/>
<dbReference type="AlphaFoldDB" id="A0A7K0DK29"/>
<sequence length="90" mass="10075">MPARDIGPKRSGDAAVVRNRAGRAEKRPITRNAELEVVVAFGIRRKPLDGFVRFVYGFVACAANDIPERRVRVRPQGLVRERIEYPSGLS</sequence>
<accession>A0A7K0DK29</accession>
<organism evidence="1 2">
    <name type="scientific">Nocardia aurantia</name>
    <dbReference type="NCBI Taxonomy" id="2585199"/>
    <lineage>
        <taxon>Bacteria</taxon>
        <taxon>Bacillati</taxon>
        <taxon>Actinomycetota</taxon>
        <taxon>Actinomycetes</taxon>
        <taxon>Mycobacteriales</taxon>
        <taxon>Nocardiaceae</taxon>
        <taxon>Nocardia</taxon>
    </lineage>
</organism>
<comment type="caution">
    <text evidence="1">The sequence shown here is derived from an EMBL/GenBank/DDBJ whole genome shotgun (WGS) entry which is preliminary data.</text>
</comment>